<gene>
    <name evidence="1" type="ORF">C803_05724</name>
</gene>
<dbReference type="PATRIC" id="fig|1235789.3.peg.5719"/>
<dbReference type="HOGENOM" id="CLU_3028077_0_0_10"/>
<proteinExistence type="predicted"/>
<accession>S0GL12</accession>
<evidence type="ECO:0000313" key="1">
    <source>
        <dbReference type="EMBL" id="EOS12593.1"/>
    </source>
</evidence>
<dbReference type="Proteomes" id="UP000014140">
    <property type="component" value="Unassembled WGS sequence"/>
</dbReference>
<name>S0GL12_9BACT</name>
<comment type="caution">
    <text evidence="1">The sequence shown here is derived from an EMBL/GenBank/DDBJ whole genome shotgun (WGS) entry which is preliminary data.</text>
</comment>
<organism evidence="1 2">
    <name type="scientific">Parabacteroides goldsteinii dnLKV18</name>
    <dbReference type="NCBI Taxonomy" id="1235789"/>
    <lineage>
        <taxon>Bacteria</taxon>
        <taxon>Pseudomonadati</taxon>
        <taxon>Bacteroidota</taxon>
        <taxon>Bacteroidia</taxon>
        <taxon>Bacteroidales</taxon>
        <taxon>Tannerellaceae</taxon>
        <taxon>Parabacteroides</taxon>
    </lineage>
</organism>
<dbReference type="EMBL" id="ASSQ01000028">
    <property type="protein sequence ID" value="EOS12593.1"/>
    <property type="molecule type" value="Genomic_DNA"/>
</dbReference>
<dbReference type="AlphaFoldDB" id="S0GL12"/>
<reference evidence="1 2" key="1">
    <citation type="submission" date="2013-04" db="EMBL/GenBank/DDBJ databases">
        <title>The Genome Sequence of Parabacteroides goldsteinii dnLKV18.</title>
        <authorList>
            <consortium name="The Broad Institute Genomics Platform"/>
            <consortium name="The Broad Institute Genome Sequencing Center for Infectious Disease"/>
            <person name="Earl A."/>
            <person name="Xavier R."/>
            <person name="Kuhn K."/>
            <person name="Stappenbeck T."/>
            <person name="Walker B."/>
            <person name="Young S."/>
            <person name="Zeng Q."/>
            <person name="Gargeya S."/>
            <person name="Fitzgerald M."/>
            <person name="Haas B."/>
            <person name="Abouelleil A."/>
            <person name="Allen A.W."/>
            <person name="Alvarado L."/>
            <person name="Arachchi H.M."/>
            <person name="Berlin A.M."/>
            <person name="Chapman S.B."/>
            <person name="Gainer-Dewar J."/>
            <person name="Goldberg J."/>
            <person name="Griggs A."/>
            <person name="Gujja S."/>
            <person name="Hansen M."/>
            <person name="Howarth C."/>
            <person name="Imamovic A."/>
            <person name="Ireland A."/>
            <person name="Larimer J."/>
            <person name="McCowan C."/>
            <person name="Murphy C."/>
            <person name="Pearson M."/>
            <person name="Poon T.W."/>
            <person name="Priest M."/>
            <person name="Roberts A."/>
            <person name="Saif S."/>
            <person name="Shea T."/>
            <person name="Sisk P."/>
            <person name="Sykes S."/>
            <person name="Wortman J."/>
            <person name="Nusbaum C."/>
            <person name="Birren B."/>
        </authorList>
    </citation>
    <scope>NUCLEOTIDE SEQUENCE [LARGE SCALE GENOMIC DNA]</scope>
    <source>
        <strain evidence="2">dnLKV18</strain>
    </source>
</reference>
<keyword evidence="2" id="KW-1185">Reference proteome</keyword>
<protein>
    <submittedName>
        <fullName evidence="1">Uncharacterized protein</fullName>
    </submittedName>
</protein>
<evidence type="ECO:0000313" key="2">
    <source>
        <dbReference type="Proteomes" id="UP000014140"/>
    </source>
</evidence>
<sequence length="55" mass="6484">MQELHFFIFGKRRTIIASPYFRSRYVNINDGYVSCLTGKSYTFVSNCEMSLLYSE</sequence>